<feature type="transmembrane region" description="Helical" evidence="1">
    <location>
        <begin position="59"/>
        <end position="77"/>
    </location>
</feature>
<feature type="transmembrane region" description="Helical" evidence="1">
    <location>
        <begin position="83"/>
        <end position="100"/>
    </location>
</feature>
<name>A0A510JET4_9FUSO</name>
<evidence type="ECO:0000313" key="3">
    <source>
        <dbReference type="Proteomes" id="UP000321892"/>
    </source>
</evidence>
<reference evidence="2 3" key="1">
    <citation type="submission" date="2019-07" db="EMBL/GenBank/DDBJ databases">
        <title>Complete Genome Sequence of Leptotrichia hofstadii Strain JCM16775.</title>
        <authorList>
            <person name="Watanabe S."/>
            <person name="Cui L."/>
        </authorList>
    </citation>
    <scope>NUCLEOTIDE SEQUENCE [LARGE SCALE GENOMIC DNA]</scope>
    <source>
        <strain evidence="2 3">JCM16775</strain>
    </source>
</reference>
<dbReference type="RefSeq" id="WP_026745322.1">
    <property type="nucleotide sequence ID" value="NZ_AP019823.1"/>
</dbReference>
<protein>
    <submittedName>
        <fullName evidence="2">Uncharacterized protein</fullName>
    </submittedName>
</protein>
<dbReference type="Proteomes" id="UP000321892">
    <property type="component" value="Chromosome"/>
</dbReference>
<dbReference type="EMBL" id="AP019823">
    <property type="protein sequence ID" value="BBM37737.1"/>
    <property type="molecule type" value="Genomic_DNA"/>
</dbReference>
<keyword evidence="1" id="KW-0472">Membrane</keyword>
<feature type="transmembrane region" description="Helical" evidence="1">
    <location>
        <begin position="12"/>
        <end position="29"/>
    </location>
</feature>
<dbReference type="OrthoDB" id="82297at2"/>
<gene>
    <name evidence="2" type="ORF">JCM16775_0427</name>
</gene>
<evidence type="ECO:0000256" key="1">
    <source>
        <dbReference type="SAM" id="Phobius"/>
    </source>
</evidence>
<accession>A0A510JET4</accession>
<sequence length="162" mass="18429">MLEVLKNNLKKFAIFVGAGSLGLLSYNYNFNFPNLYMFIIYFLIVLGLYYFISKALKVGFESAIVETVLVIIIYMIPSLNPNFKSFLYGVFIYILISSIFNKIKEVGKIKEAVIGALYLSIALTIVFINYKYPGSIMYFKGMENLNNEMLLLFSLISLIGSI</sequence>
<keyword evidence="1" id="KW-0812">Transmembrane</keyword>
<feature type="transmembrane region" description="Helical" evidence="1">
    <location>
        <begin position="35"/>
        <end position="52"/>
    </location>
</feature>
<proteinExistence type="predicted"/>
<keyword evidence="3" id="KW-1185">Reference proteome</keyword>
<organism evidence="2 3">
    <name type="scientific">Leptotrichia hofstadii</name>
    <dbReference type="NCBI Taxonomy" id="157688"/>
    <lineage>
        <taxon>Bacteria</taxon>
        <taxon>Fusobacteriati</taxon>
        <taxon>Fusobacteriota</taxon>
        <taxon>Fusobacteriia</taxon>
        <taxon>Fusobacteriales</taxon>
        <taxon>Leptotrichiaceae</taxon>
        <taxon>Leptotrichia</taxon>
    </lineage>
</organism>
<evidence type="ECO:0000313" key="2">
    <source>
        <dbReference type="EMBL" id="BBM37737.1"/>
    </source>
</evidence>
<keyword evidence="1" id="KW-1133">Transmembrane helix</keyword>
<feature type="transmembrane region" description="Helical" evidence="1">
    <location>
        <begin position="112"/>
        <end position="132"/>
    </location>
</feature>
<dbReference type="AlphaFoldDB" id="A0A510JET4"/>
<dbReference type="KEGG" id="lhf:JCM16775_0427"/>